<organism evidence="1">
    <name type="scientific">Curvibacter symbiont subsp. Hydra magnipapillata</name>
    <dbReference type="NCBI Taxonomy" id="667019"/>
    <lineage>
        <taxon>Bacteria</taxon>
        <taxon>Pseudomonadati</taxon>
        <taxon>Pseudomonadota</taxon>
        <taxon>Betaproteobacteria</taxon>
        <taxon>Burkholderiales</taxon>
        <taxon>Comamonadaceae</taxon>
        <taxon>Curvibacter</taxon>
    </lineage>
</organism>
<protein>
    <submittedName>
        <fullName evidence="1">Uncharacterized protein</fullName>
    </submittedName>
</protein>
<proteinExistence type="predicted"/>
<gene>
    <name evidence="1" type="ORF">Csp_D29550</name>
</gene>
<accession>C9YEE9</accession>
<dbReference type="AlphaFoldDB" id="C9YEE9"/>
<dbReference type="EMBL" id="FN543107">
    <property type="protein sequence ID" value="CBA31924.1"/>
    <property type="molecule type" value="Genomic_DNA"/>
</dbReference>
<evidence type="ECO:0000313" key="1">
    <source>
        <dbReference type="EMBL" id="CBA31924.1"/>
    </source>
</evidence>
<name>C9YEE9_CURXX</name>
<reference evidence="1" key="1">
    <citation type="journal article" date="2010" name="Nature">
        <title>The Dynamic genome of Hydra.</title>
        <authorList>
            <person name="Chapman J.A."/>
            <person name="Kirkness E.F."/>
            <person name="Simakov O."/>
            <person name="Hampson S.E."/>
            <person name="Mitros T."/>
            <person name="Weinmaier T."/>
            <person name="Rattei T."/>
            <person name="Balasubramanian P.G."/>
            <person name="Borman J."/>
            <person name="Busam D."/>
            <person name="Disbennett K."/>
            <person name="Pfannkoch C."/>
            <person name="Sumin N."/>
            <person name="Sutton G."/>
            <person name="Viswanathan L."/>
            <person name="Walenz B."/>
            <person name="Goodstein D.M."/>
            <person name="Hellsten U."/>
            <person name="Kawashima T."/>
            <person name="Prochnik S.E."/>
            <person name="Putnam N.H."/>
            <person name="Shu S."/>
            <person name="Blumberg B."/>
            <person name="Dana C.E."/>
            <person name="Gee L."/>
            <person name="Kibler D.F."/>
            <person name="Law L."/>
            <person name="Lindgens D."/>
            <person name="Martinez D.E."/>
            <person name="Peng J."/>
            <person name="Wigge P.A."/>
            <person name="Bertulat B."/>
            <person name="Guder C."/>
            <person name="Nakamura Y."/>
            <person name="Ozbek S."/>
            <person name="Watanabe H."/>
            <person name="Khalturin K."/>
            <person name="Hemmrich G."/>
            <person name="Franke A."/>
            <person name="Augustin R."/>
            <person name="Fraune S."/>
            <person name="Hayakawa E."/>
            <person name="Hayakawa S."/>
            <person name="Hirose M."/>
            <person name="Hwang J."/>
            <person name="Ikeo K."/>
            <person name="Nishimiya-Fujisawa C."/>
            <person name="Ogura A."/>
            <person name="Takahashi T."/>
            <person name="Steinmetz P.R."/>
            <person name="Zhang X."/>
            <person name="Aufschnaiter R."/>
            <person name="Eder M.K."/>
            <person name="Gorny A.K."/>
            <person name="Salvenmoser W."/>
            <person name="Heimberg A.M."/>
            <person name="Wheeler B.M."/>
            <person name="Peterson K.J."/>
            <person name="Boettger A."/>
            <person name="Tischler P."/>
            <person name="Wolf A."/>
            <person name="Gojobori T."/>
            <person name="Remington K.A."/>
            <person name="Strausberg R.L."/>
            <person name="Venter J."/>
            <person name="Technau U."/>
            <person name="Hobmayer B."/>
            <person name="Bosch T.C."/>
            <person name="Holstein T.W."/>
            <person name="Fujisawa T."/>
            <person name="Bode H.R."/>
            <person name="David C.N."/>
            <person name="Rokhsar D.S."/>
            <person name="Steele R.E."/>
        </authorList>
    </citation>
    <scope>NUCLEOTIDE SEQUENCE</scope>
</reference>
<sequence>MGTGILTCFPSATHLCLALGADSLYADERCVENLALTARGLFTPFNATHVSIRTSDTSSTLYNAPSQAYRTLSYHLQ</sequence>